<evidence type="ECO:0000256" key="1">
    <source>
        <dbReference type="SAM" id="MobiDB-lite"/>
    </source>
</evidence>
<sequence length="118" mass="12172">MWEANLPLPKDKRAFLILAAASLLSGCADYMNHRDSITFGLGNAAEANKGIHIQEPFPRVAQNTHIASDGKVIHRAIRSYQGSAPTSAPPPTAVILPTATPPAGMNGAAPGGGAGYGQ</sequence>
<comment type="caution">
    <text evidence="2">The sequence shown here is derived from an EMBL/GenBank/DDBJ whole genome shotgun (WGS) entry which is preliminary data.</text>
</comment>
<keyword evidence="3" id="KW-1185">Reference proteome</keyword>
<evidence type="ECO:0000313" key="3">
    <source>
        <dbReference type="Proteomes" id="UP001079430"/>
    </source>
</evidence>
<reference evidence="2" key="1">
    <citation type="submission" date="2022-10" db="EMBL/GenBank/DDBJ databases">
        <title>Whole genome sequencing of three plant growth promoting bacteria isolated from Vachellia tortilis subsp. raddiana in Morocco.</title>
        <authorList>
            <person name="Hnini M."/>
            <person name="Zouagui R."/>
            <person name="Zouagui H."/>
            <person name="Chemao Elfihri M.-W."/>
            <person name="Ibrahimi A."/>
            <person name="Sbabou L."/>
            <person name="Aurag J."/>
        </authorList>
    </citation>
    <scope>NUCLEOTIDE SEQUENCE</scope>
    <source>
        <strain evidence="2">LMR678</strain>
    </source>
</reference>
<dbReference type="Proteomes" id="UP001079430">
    <property type="component" value="Unassembled WGS sequence"/>
</dbReference>
<accession>A0ABT4KH98</accession>
<evidence type="ECO:0000313" key="2">
    <source>
        <dbReference type="EMBL" id="MCZ4091341.1"/>
    </source>
</evidence>
<dbReference type="EMBL" id="JAPVOI010000004">
    <property type="protein sequence ID" value="MCZ4091341.1"/>
    <property type="molecule type" value="Genomic_DNA"/>
</dbReference>
<organism evidence="2 3">
    <name type="scientific">Sinorhizobium psoraleae</name>
    <dbReference type="NCBI Taxonomy" id="520838"/>
    <lineage>
        <taxon>Bacteria</taxon>
        <taxon>Pseudomonadati</taxon>
        <taxon>Pseudomonadota</taxon>
        <taxon>Alphaproteobacteria</taxon>
        <taxon>Hyphomicrobiales</taxon>
        <taxon>Rhizobiaceae</taxon>
        <taxon>Sinorhizobium/Ensifer group</taxon>
        <taxon>Sinorhizobium</taxon>
    </lineage>
</organism>
<feature type="compositionally biased region" description="Low complexity" evidence="1">
    <location>
        <begin position="97"/>
        <end position="108"/>
    </location>
</feature>
<feature type="compositionally biased region" description="Gly residues" evidence="1">
    <location>
        <begin position="109"/>
        <end position="118"/>
    </location>
</feature>
<name>A0ABT4KH98_9HYPH</name>
<proteinExistence type="predicted"/>
<feature type="region of interest" description="Disordered" evidence="1">
    <location>
        <begin position="81"/>
        <end position="118"/>
    </location>
</feature>
<protein>
    <submittedName>
        <fullName evidence="2">Pilus assembly protein</fullName>
    </submittedName>
</protein>
<dbReference type="RefSeq" id="WP_269284451.1">
    <property type="nucleotide sequence ID" value="NZ_JAPVOI010000004.1"/>
</dbReference>
<gene>
    <name evidence="2" type="ORF">O3W52_15080</name>
</gene>